<dbReference type="GO" id="GO:1990351">
    <property type="term" value="C:transporter complex"/>
    <property type="evidence" value="ECO:0007669"/>
    <property type="project" value="TreeGrafter"/>
</dbReference>
<dbReference type="Proteomes" id="UP000004892">
    <property type="component" value="Unassembled WGS sequence"/>
</dbReference>
<gene>
    <name evidence="3" type="ORF">HMPREF9449_00984</name>
</gene>
<evidence type="ECO:0000313" key="4">
    <source>
        <dbReference type="Proteomes" id="UP000004892"/>
    </source>
</evidence>
<organism evidence="3 4">
    <name type="scientific">Odoribacter laneus YIT 12061</name>
    <dbReference type="NCBI Taxonomy" id="742817"/>
    <lineage>
        <taxon>Bacteria</taxon>
        <taxon>Pseudomonadati</taxon>
        <taxon>Bacteroidota</taxon>
        <taxon>Bacteroidia</taxon>
        <taxon>Bacteroidales</taxon>
        <taxon>Odoribacteraceae</taxon>
        <taxon>Odoribacter</taxon>
    </lineage>
</organism>
<keyword evidence="4" id="KW-1185">Reference proteome</keyword>
<dbReference type="Pfam" id="PF13100">
    <property type="entry name" value="OstA_2"/>
    <property type="match status" value="1"/>
</dbReference>
<evidence type="ECO:0000313" key="3">
    <source>
        <dbReference type="EMBL" id="EHP48941.1"/>
    </source>
</evidence>
<evidence type="ECO:0000256" key="1">
    <source>
        <dbReference type="ARBA" id="ARBA00023237"/>
    </source>
</evidence>
<dbReference type="InterPro" id="IPR050218">
    <property type="entry name" value="LptD"/>
</dbReference>
<dbReference type="EMBL" id="ADMC01000015">
    <property type="protein sequence ID" value="EHP48941.1"/>
    <property type="molecule type" value="Genomic_DNA"/>
</dbReference>
<comment type="caution">
    <text evidence="3">The sequence shown here is derived from an EMBL/GenBank/DDBJ whole genome shotgun (WGS) entry which is preliminary data.</text>
</comment>
<dbReference type="Gene3D" id="2.60.450.10">
    <property type="entry name" value="Lipopolysaccharide (LPS) transport protein A like domain"/>
    <property type="match status" value="2"/>
</dbReference>
<proteinExistence type="predicted"/>
<dbReference type="PANTHER" id="PTHR30189:SF1">
    <property type="entry name" value="LPS-ASSEMBLY PROTEIN LPTD"/>
    <property type="match status" value="1"/>
</dbReference>
<keyword evidence="1" id="KW-0998">Cell outer membrane</keyword>
<accession>H1DFE8</accession>
<dbReference type="RefSeq" id="WP_009136132.1">
    <property type="nucleotide sequence ID" value="NZ_JH594596.1"/>
</dbReference>
<dbReference type="eggNOG" id="COG1934">
    <property type="taxonomic scope" value="Bacteria"/>
</dbReference>
<reference evidence="3 4" key="1">
    <citation type="submission" date="2012-01" db="EMBL/GenBank/DDBJ databases">
        <title>The Genome Sequence of Odoribacter laneus YIT 12061.</title>
        <authorList>
            <consortium name="The Broad Institute Genome Sequencing Platform"/>
            <person name="Earl A."/>
            <person name="Ward D."/>
            <person name="Feldgarden M."/>
            <person name="Gevers D."/>
            <person name="Morotomi M."/>
            <person name="Young S.K."/>
            <person name="Zeng Q."/>
            <person name="Gargeya S."/>
            <person name="Fitzgerald M."/>
            <person name="Haas B."/>
            <person name="Abouelleil A."/>
            <person name="Alvarado L."/>
            <person name="Arachchi H.M."/>
            <person name="Berlin A."/>
            <person name="Chapman S.B."/>
            <person name="Gearin G."/>
            <person name="Goldberg J."/>
            <person name="Griggs A."/>
            <person name="Gujja S."/>
            <person name="Hansen M."/>
            <person name="Heiman D."/>
            <person name="Howarth C."/>
            <person name="Larimer J."/>
            <person name="Lui A."/>
            <person name="MacDonald P.J.P."/>
            <person name="McCowen C."/>
            <person name="Montmayeur A."/>
            <person name="Murphy C."/>
            <person name="Neiman D."/>
            <person name="Pearson M."/>
            <person name="Priest M."/>
            <person name="Roberts A."/>
            <person name="Saif S."/>
            <person name="Shea T."/>
            <person name="Sisk P."/>
            <person name="Stolte C."/>
            <person name="Sykes S."/>
            <person name="Wortman J."/>
            <person name="Nusbaum C."/>
            <person name="Birren B."/>
        </authorList>
    </citation>
    <scope>NUCLEOTIDE SEQUENCE [LARGE SCALE GENOMIC DNA]</scope>
    <source>
        <strain evidence="3 4">YIT 12061</strain>
    </source>
</reference>
<dbReference type="HOGENOM" id="CLU_014976_1_1_10"/>
<dbReference type="InterPro" id="IPR005653">
    <property type="entry name" value="OstA-like_N"/>
</dbReference>
<dbReference type="PANTHER" id="PTHR30189">
    <property type="entry name" value="LPS-ASSEMBLY PROTEIN"/>
    <property type="match status" value="1"/>
</dbReference>
<feature type="domain" description="Organic solvent tolerance-like N-terminal" evidence="2">
    <location>
        <begin position="42"/>
        <end position="197"/>
    </location>
</feature>
<keyword evidence="1" id="KW-0472">Membrane</keyword>
<dbReference type="PATRIC" id="fig|742817.3.peg.1042"/>
<sequence length="515" mass="59028">MKKKLKIFSPVSFRLFDRQWIKNSLLLICLTGMIVPAVAQQKTTIRILHADFYKPETDQGRNKLIGNVKLKHEDMLMDCDSLYQYADSNYIEAFGNVHAVQNDTLNLWGDFMTYNGNSQLAKVRNNVVLKDPEITLTTDFLDYNAFTKIGYYFNKGTIKDSVTTLISDEGYYFTQDDQMFFKDSVKVYTQGYELYSDTMKYHTVTKIISILGPTTIYGDNRTLYSEDGWYNSLTAHAELYKNNKITYNEFWGKADTMYVDSVSNTAILKNNLHLYDTVNNIIVEGNYGEVLKNNDYAYVVDQAVLTLVGNPDSLFVHGDTLSVSKDTAGNNVLKAYYHTKFFSPQLQGVCDSMAFPVADSTVYLSGSPIVWASGNQMTATAIDMLMNNNVIQEFHLNDKAMIINQLDTIKFNQIKGRNMIGHMKNNELYLVDVDGNGETLYYPDDKGVIIGMNKALSSYIKIFIENRKVKDIIFIKKPEGQLNPLFLIEPQEMKLRDFQWHIEKKPLQKEDIFLK</sequence>
<dbReference type="AlphaFoldDB" id="H1DFE8"/>
<dbReference type="GeneID" id="98068577"/>
<evidence type="ECO:0000259" key="2">
    <source>
        <dbReference type="Pfam" id="PF13100"/>
    </source>
</evidence>
<dbReference type="GO" id="GO:0009279">
    <property type="term" value="C:cell outer membrane"/>
    <property type="evidence" value="ECO:0007669"/>
    <property type="project" value="TreeGrafter"/>
</dbReference>
<protein>
    <recommendedName>
        <fullName evidence="2">Organic solvent tolerance-like N-terminal domain-containing protein</fullName>
    </recommendedName>
</protein>
<dbReference type="STRING" id="742817.HMPREF9449_00984"/>
<name>H1DFE8_9BACT</name>